<dbReference type="RefSeq" id="WP_229162578.1">
    <property type="nucleotide sequence ID" value="NZ_JAJEWP010000007.1"/>
</dbReference>
<name>A0ABS8GC37_9ALTE</name>
<protein>
    <recommendedName>
        <fullName evidence="1">Glycine cleavage system transcriptional repressor</fullName>
    </recommendedName>
</protein>
<dbReference type="PANTHER" id="PTHR34875:SF6">
    <property type="entry name" value="UPF0237 PROTEIN MJ1558"/>
    <property type="match status" value="1"/>
</dbReference>
<dbReference type="InterPro" id="IPR016867">
    <property type="entry name" value="GcvR"/>
</dbReference>
<dbReference type="PROSITE" id="PS51671">
    <property type="entry name" value="ACT"/>
    <property type="match status" value="1"/>
</dbReference>
<feature type="domain" description="ACT" evidence="2">
    <location>
        <begin position="88"/>
        <end position="167"/>
    </location>
</feature>
<comment type="caution">
    <text evidence="3">The sequence shown here is derived from an EMBL/GenBank/DDBJ whole genome shotgun (WGS) entry which is preliminary data.</text>
</comment>
<dbReference type="Gene3D" id="3.30.70.260">
    <property type="match status" value="2"/>
</dbReference>
<evidence type="ECO:0000313" key="4">
    <source>
        <dbReference type="Proteomes" id="UP001520878"/>
    </source>
</evidence>
<keyword evidence="1" id="KW-0963">Cytoplasm</keyword>
<keyword evidence="1" id="KW-0804">Transcription</keyword>
<dbReference type="EMBL" id="JAJEWP010000007">
    <property type="protein sequence ID" value="MCC2618058.1"/>
    <property type="molecule type" value="Genomic_DNA"/>
</dbReference>
<dbReference type="InterPro" id="IPR045865">
    <property type="entry name" value="ACT-like_dom_sf"/>
</dbReference>
<evidence type="ECO:0000256" key="1">
    <source>
        <dbReference type="PIRNR" id="PIRNR028103"/>
    </source>
</evidence>
<dbReference type="SUPFAM" id="SSF55021">
    <property type="entry name" value="ACT-like"/>
    <property type="match status" value="2"/>
</dbReference>
<dbReference type="CDD" id="cd04869">
    <property type="entry name" value="ACT_GcvR_2"/>
    <property type="match status" value="1"/>
</dbReference>
<keyword evidence="4" id="KW-1185">Reference proteome</keyword>
<organism evidence="3 4">
    <name type="scientific">Fluctibacter halophilus</name>
    <dbReference type="NCBI Taxonomy" id="226011"/>
    <lineage>
        <taxon>Bacteria</taxon>
        <taxon>Pseudomonadati</taxon>
        <taxon>Pseudomonadota</taxon>
        <taxon>Gammaproteobacteria</taxon>
        <taxon>Alteromonadales</taxon>
        <taxon>Alteromonadaceae</taxon>
        <taxon>Fluctibacter</taxon>
    </lineage>
</organism>
<keyword evidence="1" id="KW-0678">Repressor</keyword>
<gene>
    <name evidence="3" type="ORF">LJ739_17520</name>
</gene>
<dbReference type="Pfam" id="PF01842">
    <property type="entry name" value="ACT"/>
    <property type="match status" value="1"/>
</dbReference>
<evidence type="ECO:0000313" key="3">
    <source>
        <dbReference type="EMBL" id="MCC2618058.1"/>
    </source>
</evidence>
<dbReference type="InterPro" id="IPR050990">
    <property type="entry name" value="UPF0237/GcvR_regulator"/>
</dbReference>
<sequence length="169" mass="18739">MKTLIFTLVGKDKPGLIDSVARTVYQLGGNWLGSNFSHMAGHFAGFVHIELPAEQHQTLIDTFEKHPDLDIHLVEGEPSQTHLPATAIVEVTGNDKPGIVQELTNVLNRFNINIRRFDTSCESAPNWGSQLFKATARIDMPDNFDTDALRAALEDIANDLMVDLIESDQ</sequence>
<reference evidence="3 4" key="1">
    <citation type="submission" date="2021-10" db="EMBL/GenBank/DDBJ databases">
        <title>Draft genome of Aestuariibacter halophilus JC2043.</title>
        <authorList>
            <person name="Emsley S.A."/>
            <person name="Pfannmuller K.M."/>
            <person name="Ushijima B."/>
            <person name="Saw J.H."/>
            <person name="Videau P."/>
        </authorList>
    </citation>
    <scope>NUCLEOTIDE SEQUENCE [LARGE SCALE GENOMIC DNA]</scope>
    <source>
        <strain evidence="3 4">JC2043</strain>
    </source>
</reference>
<dbReference type="PIRSF" id="PIRSF028103">
    <property type="entry name" value="GcvR"/>
    <property type="match status" value="1"/>
</dbReference>
<evidence type="ECO:0000259" key="2">
    <source>
        <dbReference type="PROSITE" id="PS51671"/>
    </source>
</evidence>
<dbReference type="PANTHER" id="PTHR34875">
    <property type="entry name" value="UPF0237 PROTEIN MJ1558"/>
    <property type="match status" value="1"/>
</dbReference>
<dbReference type="Proteomes" id="UP001520878">
    <property type="component" value="Unassembled WGS sequence"/>
</dbReference>
<comment type="subcellular location">
    <subcellularLocation>
        <location evidence="1">Cytoplasm</location>
    </subcellularLocation>
</comment>
<dbReference type="InterPro" id="IPR002912">
    <property type="entry name" value="ACT_dom"/>
</dbReference>
<proteinExistence type="predicted"/>
<dbReference type="Pfam" id="PF13740">
    <property type="entry name" value="ACT_6"/>
    <property type="match status" value="1"/>
</dbReference>
<accession>A0ABS8GC37</accession>